<dbReference type="InterPro" id="IPR003607">
    <property type="entry name" value="HD/PDEase_dom"/>
</dbReference>
<name>A0A917W337_9BACL</name>
<reference evidence="2" key="1">
    <citation type="journal article" date="2014" name="Int. J. Syst. Evol. Microbiol.">
        <title>Complete genome sequence of Corynebacterium casei LMG S-19264T (=DSM 44701T), isolated from a smear-ripened cheese.</title>
        <authorList>
            <consortium name="US DOE Joint Genome Institute (JGI-PGF)"/>
            <person name="Walter F."/>
            <person name="Albersmeier A."/>
            <person name="Kalinowski J."/>
            <person name="Ruckert C."/>
        </authorList>
    </citation>
    <scope>NUCLEOTIDE SEQUENCE</scope>
    <source>
        <strain evidence="2">JCM 15325</strain>
    </source>
</reference>
<dbReference type="InterPro" id="IPR037522">
    <property type="entry name" value="HD_GYP_dom"/>
</dbReference>
<evidence type="ECO:0000259" key="1">
    <source>
        <dbReference type="PROSITE" id="PS51832"/>
    </source>
</evidence>
<dbReference type="RefSeq" id="WP_188803369.1">
    <property type="nucleotide sequence ID" value="NZ_BMOK01000009.1"/>
</dbReference>
<gene>
    <name evidence="2" type="ORF">GCM10007968_22410</name>
</gene>
<dbReference type="PROSITE" id="PS51832">
    <property type="entry name" value="HD_GYP"/>
    <property type="match status" value="1"/>
</dbReference>
<dbReference type="CDD" id="cd00077">
    <property type="entry name" value="HDc"/>
    <property type="match status" value="1"/>
</dbReference>
<reference evidence="2" key="2">
    <citation type="submission" date="2020-09" db="EMBL/GenBank/DDBJ databases">
        <authorList>
            <person name="Sun Q."/>
            <person name="Ohkuma M."/>
        </authorList>
    </citation>
    <scope>NUCLEOTIDE SEQUENCE</scope>
    <source>
        <strain evidence="2">JCM 15325</strain>
    </source>
</reference>
<evidence type="ECO:0000313" key="2">
    <source>
        <dbReference type="EMBL" id="GGL57951.1"/>
    </source>
</evidence>
<dbReference type="PANTHER" id="PTHR43155">
    <property type="entry name" value="CYCLIC DI-GMP PHOSPHODIESTERASE PA4108-RELATED"/>
    <property type="match status" value="1"/>
</dbReference>
<dbReference type="Pfam" id="PF13487">
    <property type="entry name" value="HD_5"/>
    <property type="match status" value="1"/>
</dbReference>
<feature type="domain" description="HD-GYP" evidence="1">
    <location>
        <begin position="123"/>
        <end position="318"/>
    </location>
</feature>
<dbReference type="Gene3D" id="1.10.3210.10">
    <property type="entry name" value="Hypothetical protein af1432"/>
    <property type="match status" value="1"/>
</dbReference>
<accession>A0A917W337</accession>
<protein>
    <submittedName>
        <fullName evidence="2">HD family phosphohydrolase</fullName>
    </submittedName>
</protein>
<dbReference type="EMBL" id="BMOK01000009">
    <property type="protein sequence ID" value="GGL57951.1"/>
    <property type="molecule type" value="Genomic_DNA"/>
</dbReference>
<dbReference type="AlphaFoldDB" id="A0A917W337"/>
<comment type="caution">
    <text evidence="2">The sequence shown here is derived from an EMBL/GenBank/DDBJ whole genome shotgun (WGS) entry which is preliminary data.</text>
</comment>
<dbReference type="SUPFAM" id="SSF109604">
    <property type="entry name" value="HD-domain/PDEase-like"/>
    <property type="match status" value="1"/>
</dbReference>
<proteinExistence type="predicted"/>
<evidence type="ECO:0000313" key="3">
    <source>
        <dbReference type="Proteomes" id="UP000654670"/>
    </source>
</evidence>
<dbReference type="Proteomes" id="UP000654670">
    <property type="component" value="Unassembled WGS sequence"/>
</dbReference>
<sequence>MLLKASVLKAGYVLKKDVYAKSNKPLIRSGTVLKDVHIAFLKAFLIDSAEVETKTASGQTIHAAEEKTEKAAETFDPSEMKVDSSNGNYQMAVSAYNSFFKQWQSGSGINIGEFRRAVMPLLADSLNDPIWIARFFLKRTMIRSGADRSVAMGLLSAFLGKKLSFSQGDIYQIGLAGMLADCGLAKLPPSVLNKKENDAGNERSLYERHVTDSYKMLKGVPSLTEEAMLAVIQHHEREDGSGYPLRLNGERLSRSGKILAVCDRFLHYAAACPENGWPVRILDRLIEGSYGKLSGYLLEKFCNEVMTLFIGSEVMLSDGRRGKIVFIPAKSSATRPLVRLENNQVIDLSGNKLLGIDQIVTG</sequence>
<keyword evidence="3" id="KW-1185">Reference proteome</keyword>
<dbReference type="PANTHER" id="PTHR43155:SF2">
    <property type="entry name" value="CYCLIC DI-GMP PHOSPHODIESTERASE PA4108"/>
    <property type="match status" value="1"/>
</dbReference>
<organism evidence="2 3">
    <name type="scientific">Sporolactobacillus putidus</name>
    <dbReference type="NCBI Taxonomy" id="492735"/>
    <lineage>
        <taxon>Bacteria</taxon>
        <taxon>Bacillati</taxon>
        <taxon>Bacillota</taxon>
        <taxon>Bacilli</taxon>
        <taxon>Bacillales</taxon>
        <taxon>Sporolactobacillaceae</taxon>
        <taxon>Sporolactobacillus</taxon>
    </lineage>
</organism>